<feature type="transmembrane region" description="Helical" evidence="2">
    <location>
        <begin position="6"/>
        <end position="24"/>
    </location>
</feature>
<gene>
    <name evidence="3" type="ORF">COS33_01460</name>
</gene>
<evidence type="ECO:0000313" key="4">
    <source>
        <dbReference type="Proteomes" id="UP000230595"/>
    </source>
</evidence>
<evidence type="ECO:0000256" key="2">
    <source>
        <dbReference type="SAM" id="Phobius"/>
    </source>
</evidence>
<name>A0A2M7CQ12_9BACT</name>
<dbReference type="AlphaFoldDB" id="A0A2M7CQ12"/>
<keyword evidence="1" id="KW-0175">Coiled coil</keyword>
<evidence type="ECO:0008006" key="5">
    <source>
        <dbReference type="Google" id="ProtNLM"/>
    </source>
</evidence>
<dbReference type="InterPro" id="IPR007060">
    <property type="entry name" value="FtsL/DivIC"/>
</dbReference>
<protein>
    <recommendedName>
        <fullName evidence="5">Septum formation initiator</fullName>
    </recommendedName>
</protein>
<reference evidence="4" key="1">
    <citation type="submission" date="2017-09" db="EMBL/GenBank/DDBJ databases">
        <title>Depth-based differentiation of microbial function through sediment-hosted aquifers and enrichment of novel symbionts in the deep terrestrial subsurface.</title>
        <authorList>
            <person name="Probst A.J."/>
            <person name="Ladd B."/>
            <person name="Jarett J.K."/>
            <person name="Geller-Mcgrath D.E."/>
            <person name="Sieber C.M.K."/>
            <person name="Emerson J.B."/>
            <person name="Anantharaman K."/>
            <person name="Thomas B.C."/>
            <person name="Malmstrom R."/>
            <person name="Stieglmeier M."/>
            <person name="Klingl A."/>
            <person name="Woyke T."/>
            <person name="Ryan C.M."/>
            <person name="Banfield J.F."/>
        </authorList>
    </citation>
    <scope>NUCLEOTIDE SEQUENCE [LARGE SCALE GENOMIC DNA]</scope>
</reference>
<sequence length="86" mass="10427">MKHFIMIILAIILMALLVQFYFIFKERNQLKREFHSLTEKSENLAKENEKIKSEIEYYSNPENLEKELRARFNYKKIGEKMMIIAP</sequence>
<keyword evidence="2" id="KW-0812">Transmembrane</keyword>
<dbReference type="Pfam" id="PF04977">
    <property type="entry name" value="DivIC"/>
    <property type="match status" value="1"/>
</dbReference>
<keyword evidence="2" id="KW-0472">Membrane</keyword>
<accession>A0A2M7CQ12</accession>
<dbReference type="Proteomes" id="UP000230595">
    <property type="component" value="Unassembled WGS sequence"/>
</dbReference>
<comment type="caution">
    <text evidence="3">The sequence shown here is derived from an EMBL/GenBank/DDBJ whole genome shotgun (WGS) entry which is preliminary data.</text>
</comment>
<evidence type="ECO:0000256" key="1">
    <source>
        <dbReference type="SAM" id="Coils"/>
    </source>
</evidence>
<evidence type="ECO:0000313" key="3">
    <source>
        <dbReference type="EMBL" id="PIV31764.1"/>
    </source>
</evidence>
<organism evidence="3 4">
    <name type="scientific">Candidatus Wolfebacteria bacterium CG02_land_8_20_14_3_00_37_12</name>
    <dbReference type="NCBI Taxonomy" id="1975066"/>
    <lineage>
        <taxon>Bacteria</taxon>
        <taxon>Candidatus Wolfeibacteriota</taxon>
    </lineage>
</organism>
<dbReference type="EMBL" id="PEUH01000032">
    <property type="protein sequence ID" value="PIV31764.1"/>
    <property type="molecule type" value="Genomic_DNA"/>
</dbReference>
<feature type="coiled-coil region" evidence="1">
    <location>
        <begin position="27"/>
        <end position="54"/>
    </location>
</feature>
<keyword evidence="2" id="KW-1133">Transmembrane helix</keyword>
<proteinExistence type="predicted"/>